<evidence type="ECO:0000313" key="2">
    <source>
        <dbReference type="EMBL" id="KAK7452690.1"/>
    </source>
</evidence>
<dbReference type="EMBL" id="JBANRG010000028">
    <property type="protein sequence ID" value="KAK7452690.1"/>
    <property type="molecule type" value="Genomic_DNA"/>
</dbReference>
<gene>
    <name evidence="2" type="ORF">VKT23_012091</name>
</gene>
<feature type="compositionally biased region" description="Polar residues" evidence="1">
    <location>
        <begin position="83"/>
        <end position="96"/>
    </location>
</feature>
<feature type="compositionally biased region" description="Polar residues" evidence="1">
    <location>
        <begin position="125"/>
        <end position="135"/>
    </location>
</feature>
<organism evidence="2 3">
    <name type="scientific">Marasmiellus scandens</name>
    <dbReference type="NCBI Taxonomy" id="2682957"/>
    <lineage>
        <taxon>Eukaryota</taxon>
        <taxon>Fungi</taxon>
        <taxon>Dikarya</taxon>
        <taxon>Basidiomycota</taxon>
        <taxon>Agaricomycotina</taxon>
        <taxon>Agaricomycetes</taxon>
        <taxon>Agaricomycetidae</taxon>
        <taxon>Agaricales</taxon>
        <taxon>Marasmiineae</taxon>
        <taxon>Omphalotaceae</taxon>
        <taxon>Marasmiellus</taxon>
    </lineage>
</organism>
<keyword evidence="3" id="KW-1185">Reference proteome</keyword>
<comment type="caution">
    <text evidence="2">The sequence shown here is derived from an EMBL/GenBank/DDBJ whole genome shotgun (WGS) entry which is preliminary data.</text>
</comment>
<reference evidence="2 3" key="1">
    <citation type="submission" date="2024-01" db="EMBL/GenBank/DDBJ databases">
        <title>A draft genome for the cacao thread blight pathogen Marasmiellus scandens.</title>
        <authorList>
            <person name="Baruah I.K."/>
            <person name="Leung J."/>
            <person name="Bukari Y."/>
            <person name="Amoako-Attah I."/>
            <person name="Meinhardt L.W."/>
            <person name="Bailey B.A."/>
            <person name="Cohen S.P."/>
        </authorList>
    </citation>
    <scope>NUCLEOTIDE SEQUENCE [LARGE SCALE GENOMIC DNA]</scope>
    <source>
        <strain evidence="2 3">GH-19</strain>
    </source>
</reference>
<feature type="compositionally biased region" description="Low complexity" evidence="1">
    <location>
        <begin position="37"/>
        <end position="55"/>
    </location>
</feature>
<accession>A0ABR1JA93</accession>
<proteinExistence type="predicted"/>
<dbReference type="Proteomes" id="UP001498398">
    <property type="component" value="Unassembled WGS sequence"/>
</dbReference>
<feature type="region of interest" description="Disordered" evidence="1">
    <location>
        <begin position="16"/>
        <end position="135"/>
    </location>
</feature>
<sequence length="135" mass="14362">MPTLTPAEVLASAYTSKAIGEHTGSSQDGTEKMKGISAGLRLSVSGSSSASLPTTAHEETTTRSTETMKASWKDGGMDAAGTDPQTIYSNTYTNSLKKMESSYTHATSPQTTTQPTAHREANMDLRTSSYQQSLF</sequence>
<protein>
    <submittedName>
        <fullName evidence="2">Uncharacterized protein</fullName>
    </submittedName>
</protein>
<feature type="compositionally biased region" description="Low complexity" evidence="1">
    <location>
        <begin position="102"/>
        <end position="116"/>
    </location>
</feature>
<evidence type="ECO:0000256" key="1">
    <source>
        <dbReference type="SAM" id="MobiDB-lite"/>
    </source>
</evidence>
<name>A0ABR1JA93_9AGAR</name>
<evidence type="ECO:0000313" key="3">
    <source>
        <dbReference type="Proteomes" id="UP001498398"/>
    </source>
</evidence>